<accession>A0A177P8D9</accession>
<dbReference type="Proteomes" id="UP000077628">
    <property type="component" value="Unassembled WGS sequence"/>
</dbReference>
<reference evidence="2" key="1">
    <citation type="submission" date="2016-03" db="EMBL/GenBank/DDBJ databases">
        <authorList>
            <person name="Heylen K."/>
            <person name="De Vos P."/>
            <person name="Vekeman B."/>
        </authorList>
    </citation>
    <scope>NUCLEOTIDE SEQUENCE [LARGE SCALE GENOMIC DNA]</scope>
    <source>
        <strain evidence="2">R-45383</strain>
    </source>
</reference>
<keyword evidence="1" id="KW-0489">Methyltransferase</keyword>
<keyword evidence="2" id="KW-1185">Reference proteome</keyword>
<dbReference type="InterPro" id="IPR029063">
    <property type="entry name" value="SAM-dependent_MTases_sf"/>
</dbReference>
<proteinExistence type="predicted"/>
<name>A0A177P8D9_9GAMM</name>
<comment type="caution">
    <text evidence="1">The sequence shown here is derived from an EMBL/GenBank/DDBJ whole genome shotgun (WGS) entry which is preliminary data.</text>
</comment>
<dbReference type="Gene3D" id="3.40.50.150">
    <property type="entry name" value="Vaccinia Virus protein VP39"/>
    <property type="match status" value="2"/>
</dbReference>
<dbReference type="EMBL" id="LUUK01000036">
    <property type="protein sequence ID" value="OAI25693.1"/>
    <property type="molecule type" value="Genomic_DNA"/>
</dbReference>
<dbReference type="SUPFAM" id="SSF53335">
    <property type="entry name" value="S-adenosyl-L-methionine-dependent methyltransferases"/>
    <property type="match status" value="1"/>
</dbReference>
<evidence type="ECO:0000313" key="2">
    <source>
        <dbReference type="Proteomes" id="UP000077628"/>
    </source>
</evidence>
<dbReference type="GO" id="GO:0032259">
    <property type="term" value="P:methylation"/>
    <property type="evidence" value="ECO:0007669"/>
    <property type="project" value="UniProtKB-KW"/>
</dbReference>
<evidence type="ECO:0000313" key="1">
    <source>
        <dbReference type="EMBL" id="OAI25693.1"/>
    </source>
</evidence>
<dbReference type="RefSeq" id="WP_064025004.1">
    <property type="nucleotide sequence ID" value="NZ_LUUK01000036.1"/>
</dbReference>
<dbReference type="OrthoDB" id="9791944at2"/>
<gene>
    <name evidence="1" type="ORF">A1355_19475</name>
</gene>
<protein>
    <submittedName>
        <fullName evidence="1">Methyltransferase</fullName>
    </submittedName>
</protein>
<organism evidence="1 2">
    <name type="scientific">Methylomonas koyamae</name>
    <dbReference type="NCBI Taxonomy" id="702114"/>
    <lineage>
        <taxon>Bacteria</taxon>
        <taxon>Pseudomonadati</taxon>
        <taxon>Pseudomonadota</taxon>
        <taxon>Gammaproteobacteria</taxon>
        <taxon>Methylococcales</taxon>
        <taxon>Methylococcaceae</taxon>
        <taxon>Methylomonas</taxon>
    </lineage>
</organism>
<dbReference type="GO" id="GO:0008168">
    <property type="term" value="F:methyltransferase activity"/>
    <property type="evidence" value="ECO:0007669"/>
    <property type="project" value="UniProtKB-KW"/>
</dbReference>
<dbReference type="AlphaFoldDB" id="A0A177P8D9"/>
<dbReference type="STRING" id="702114.A1355_19475"/>
<keyword evidence="1" id="KW-0808">Transferase</keyword>
<dbReference type="Pfam" id="PF13489">
    <property type="entry name" value="Methyltransf_23"/>
    <property type="match status" value="1"/>
</dbReference>
<sequence>MPDIPCPLCGAASSVEFHRDRNRDYRRCGRCRLVYVPASQHLSQDAEKAIYDLHRNQTDDPGYRCFLSRLAAPLQERLAPGASGLDFGCGPGPALAAMLSEAGHAVKLYDPIYAAHPALLLRQYDFIVCTEVVEHFRRPAQEFERIFGMLRPGGYLGLMTKLVIDAAAFARWHYKNDLTHVGFYSRDTLTWLADRYDCGIEFVAADAIILRRNPDRYSD</sequence>